<keyword evidence="3 6" id="KW-0812">Transmembrane</keyword>
<keyword evidence="8" id="KW-1185">Reference proteome</keyword>
<comment type="caution">
    <text evidence="7">The sequence shown here is derived from an EMBL/GenBank/DDBJ whole genome shotgun (WGS) entry which is preliminary data.</text>
</comment>
<dbReference type="InterPro" id="IPR036259">
    <property type="entry name" value="MFS_trans_sf"/>
</dbReference>
<evidence type="ECO:0000313" key="7">
    <source>
        <dbReference type="EMBL" id="KAG9239422.1"/>
    </source>
</evidence>
<evidence type="ECO:0000256" key="6">
    <source>
        <dbReference type="SAM" id="Phobius"/>
    </source>
</evidence>
<evidence type="ECO:0000256" key="5">
    <source>
        <dbReference type="ARBA" id="ARBA00023136"/>
    </source>
</evidence>
<feature type="transmembrane region" description="Helical" evidence="6">
    <location>
        <begin position="6"/>
        <end position="23"/>
    </location>
</feature>
<evidence type="ECO:0000256" key="3">
    <source>
        <dbReference type="ARBA" id="ARBA00022692"/>
    </source>
</evidence>
<dbReference type="PANTHER" id="PTHR23501">
    <property type="entry name" value="MAJOR FACILITATOR SUPERFAMILY"/>
    <property type="match status" value="1"/>
</dbReference>
<keyword evidence="4 6" id="KW-1133">Transmembrane helix</keyword>
<evidence type="ECO:0000256" key="2">
    <source>
        <dbReference type="ARBA" id="ARBA00022448"/>
    </source>
</evidence>
<keyword evidence="5 6" id="KW-0472">Membrane</keyword>
<protein>
    <submittedName>
        <fullName evidence="7">Uncharacterized protein</fullName>
    </submittedName>
</protein>
<evidence type="ECO:0000256" key="4">
    <source>
        <dbReference type="ARBA" id="ARBA00022989"/>
    </source>
</evidence>
<feature type="transmembrane region" description="Helical" evidence="6">
    <location>
        <begin position="30"/>
        <end position="52"/>
    </location>
</feature>
<keyword evidence="2" id="KW-0813">Transport</keyword>
<feature type="transmembrane region" description="Helical" evidence="6">
    <location>
        <begin position="144"/>
        <end position="164"/>
    </location>
</feature>
<gene>
    <name evidence="7" type="ORF">BJ875DRAFT_145893</name>
</gene>
<dbReference type="GO" id="GO:0005886">
    <property type="term" value="C:plasma membrane"/>
    <property type="evidence" value="ECO:0007669"/>
    <property type="project" value="TreeGrafter"/>
</dbReference>
<proteinExistence type="predicted"/>
<dbReference type="EMBL" id="MU251358">
    <property type="protein sequence ID" value="KAG9239422.1"/>
    <property type="molecule type" value="Genomic_DNA"/>
</dbReference>
<dbReference type="PANTHER" id="PTHR23501:SF191">
    <property type="entry name" value="VACUOLAR BASIC AMINO ACID TRANSPORTER 4"/>
    <property type="match status" value="1"/>
</dbReference>
<dbReference type="GO" id="GO:0012505">
    <property type="term" value="C:endomembrane system"/>
    <property type="evidence" value="ECO:0007669"/>
    <property type="project" value="UniProtKB-SubCell"/>
</dbReference>
<evidence type="ECO:0000313" key="8">
    <source>
        <dbReference type="Proteomes" id="UP000824998"/>
    </source>
</evidence>
<feature type="transmembrane region" description="Helical" evidence="6">
    <location>
        <begin position="206"/>
        <end position="227"/>
    </location>
</feature>
<organism evidence="7 8">
    <name type="scientific">Amylocarpus encephaloides</name>
    <dbReference type="NCBI Taxonomy" id="45428"/>
    <lineage>
        <taxon>Eukaryota</taxon>
        <taxon>Fungi</taxon>
        <taxon>Dikarya</taxon>
        <taxon>Ascomycota</taxon>
        <taxon>Pezizomycotina</taxon>
        <taxon>Leotiomycetes</taxon>
        <taxon>Helotiales</taxon>
        <taxon>Helotiales incertae sedis</taxon>
        <taxon>Amylocarpus</taxon>
    </lineage>
</organism>
<accession>A0A9P7YTG4</accession>
<sequence>MRQVDVKGSCLFAIFIILFVYNTSQIDFCLGWLTTTPIVLLNLVTMLTFLYVESQIESDEESLVPVRQAVRPEVWPLLLLSFLTIGAQSGILLSITKYVQVVGKHQPKLFDFDMRTILLSSLWVGEGLSAILAGTFSMKTPKSRWWGFLLAAVVFSACLGYMLLKWDGSQGWPAKILPVATAGCATGIFNYLFINLLKESSEEAKGILYGVLHLLGSLGAILTLCVLNQIHNNRKILAWYMKSRLPPKYDIEKLVKDCSENLDTCVDSVNKGDQDIVRQCFTDAIMLGFGVLLVVYIAILALVFTLPSKERATSLSLQDARSGREEN</sequence>
<dbReference type="SUPFAM" id="SSF103473">
    <property type="entry name" value="MFS general substrate transporter"/>
    <property type="match status" value="1"/>
</dbReference>
<feature type="transmembrane region" description="Helical" evidence="6">
    <location>
        <begin position="176"/>
        <end position="194"/>
    </location>
</feature>
<evidence type="ECO:0000256" key="1">
    <source>
        <dbReference type="ARBA" id="ARBA00004127"/>
    </source>
</evidence>
<dbReference type="Gene3D" id="1.20.1250.20">
    <property type="entry name" value="MFS general substrate transporter like domains"/>
    <property type="match status" value="1"/>
</dbReference>
<dbReference type="Proteomes" id="UP000824998">
    <property type="component" value="Unassembled WGS sequence"/>
</dbReference>
<reference evidence="7" key="1">
    <citation type="journal article" date="2021" name="IMA Fungus">
        <title>Genomic characterization of three marine fungi, including Emericellopsis atlantica sp. nov. with signatures of a generalist lifestyle and marine biomass degradation.</title>
        <authorList>
            <person name="Hagestad O.C."/>
            <person name="Hou L."/>
            <person name="Andersen J.H."/>
            <person name="Hansen E.H."/>
            <person name="Altermark B."/>
            <person name="Li C."/>
            <person name="Kuhnert E."/>
            <person name="Cox R.J."/>
            <person name="Crous P.W."/>
            <person name="Spatafora J.W."/>
            <person name="Lail K."/>
            <person name="Amirebrahimi M."/>
            <person name="Lipzen A."/>
            <person name="Pangilinan J."/>
            <person name="Andreopoulos W."/>
            <person name="Hayes R.D."/>
            <person name="Ng V."/>
            <person name="Grigoriev I.V."/>
            <person name="Jackson S.A."/>
            <person name="Sutton T.D.S."/>
            <person name="Dobson A.D.W."/>
            <person name="Rama T."/>
        </authorList>
    </citation>
    <scope>NUCLEOTIDE SEQUENCE</scope>
    <source>
        <strain evidence="7">TRa018bII</strain>
    </source>
</reference>
<name>A0A9P7YTG4_9HELO</name>
<dbReference type="AlphaFoldDB" id="A0A9P7YTG4"/>
<comment type="subcellular location">
    <subcellularLocation>
        <location evidence="1">Endomembrane system</location>
        <topology evidence="1">Multi-pass membrane protein</topology>
    </subcellularLocation>
</comment>
<feature type="transmembrane region" description="Helical" evidence="6">
    <location>
        <begin position="284"/>
        <end position="306"/>
    </location>
</feature>
<feature type="transmembrane region" description="Helical" evidence="6">
    <location>
        <begin position="74"/>
        <end position="95"/>
    </location>
</feature>
<dbReference type="GO" id="GO:0022857">
    <property type="term" value="F:transmembrane transporter activity"/>
    <property type="evidence" value="ECO:0007669"/>
    <property type="project" value="TreeGrafter"/>
</dbReference>
<feature type="transmembrane region" description="Helical" evidence="6">
    <location>
        <begin position="116"/>
        <end position="138"/>
    </location>
</feature>